<feature type="transmembrane region" description="Helical" evidence="1">
    <location>
        <begin position="66"/>
        <end position="87"/>
    </location>
</feature>
<sequence>MGVFVSIISDGFSTDIKGISWVCKIQIYASSCCIMLSFTHVCLATIDQCLPMSKYRRFSIMRVAEYAIFIGSGYGIPLGNVFTLELIPSNPSYSC</sequence>
<evidence type="ECO:0000256" key="1">
    <source>
        <dbReference type="SAM" id="Phobius"/>
    </source>
</evidence>
<comment type="caution">
    <text evidence="2">The sequence shown here is derived from an EMBL/GenBank/DDBJ whole genome shotgun (WGS) entry which is preliminary data.</text>
</comment>
<gene>
    <name evidence="2" type="ORF">EDS130_LOCUS25790</name>
</gene>
<name>A0A814WUZ5_ADIRI</name>
<keyword evidence="1" id="KW-0472">Membrane</keyword>
<evidence type="ECO:0000313" key="3">
    <source>
        <dbReference type="Proteomes" id="UP000663852"/>
    </source>
</evidence>
<organism evidence="2 3">
    <name type="scientific">Adineta ricciae</name>
    <name type="common">Rotifer</name>
    <dbReference type="NCBI Taxonomy" id="249248"/>
    <lineage>
        <taxon>Eukaryota</taxon>
        <taxon>Metazoa</taxon>
        <taxon>Spiralia</taxon>
        <taxon>Gnathifera</taxon>
        <taxon>Rotifera</taxon>
        <taxon>Eurotatoria</taxon>
        <taxon>Bdelloidea</taxon>
        <taxon>Adinetida</taxon>
        <taxon>Adinetidae</taxon>
        <taxon>Adineta</taxon>
    </lineage>
</organism>
<keyword evidence="1" id="KW-0812">Transmembrane</keyword>
<protein>
    <submittedName>
        <fullName evidence="2">Uncharacterized protein</fullName>
    </submittedName>
</protein>
<proteinExistence type="predicted"/>
<dbReference type="Proteomes" id="UP000663852">
    <property type="component" value="Unassembled WGS sequence"/>
</dbReference>
<accession>A0A814WUZ5</accession>
<reference evidence="2" key="1">
    <citation type="submission" date="2021-02" db="EMBL/GenBank/DDBJ databases">
        <authorList>
            <person name="Nowell W R."/>
        </authorList>
    </citation>
    <scope>NUCLEOTIDE SEQUENCE</scope>
</reference>
<keyword evidence="1" id="KW-1133">Transmembrane helix</keyword>
<evidence type="ECO:0000313" key="2">
    <source>
        <dbReference type="EMBL" id="CAF1209114.1"/>
    </source>
</evidence>
<dbReference type="AlphaFoldDB" id="A0A814WUZ5"/>
<dbReference type="EMBL" id="CAJNOJ010000153">
    <property type="protein sequence ID" value="CAF1209114.1"/>
    <property type="molecule type" value="Genomic_DNA"/>
</dbReference>
<feature type="transmembrane region" description="Helical" evidence="1">
    <location>
        <begin position="25"/>
        <end position="46"/>
    </location>
</feature>